<reference evidence="2" key="2">
    <citation type="submission" date="2010-04" db="EMBL/GenBank/DDBJ databases">
        <authorList>
            <person name="Buell R."/>
            <person name="Hamilton J."/>
            <person name="Hostetler J."/>
        </authorList>
    </citation>
    <scope>NUCLEOTIDE SEQUENCE [LARGE SCALE GENOMIC DNA]</scope>
    <source>
        <strain evidence="2">DAOM:BR144</strain>
    </source>
</reference>
<accession>K3WB32</accession>
<dbReference type="HOGENOM" id="CLU_140054_0_0_1"/>
<reference evidence="2" key="1">
    <citation type="journal article" date="2010" name="Genome Biol.">
        <title>Genome sequence of the necrotrophic plant pathogen Pythium ultimum reveals original pathogenicity mechanisms and effector repertoire.</title>
        <authorList>
            <person name="Levesque C.A."/>
            <person name="Brouwer H."/>
            <person name="Cano L."/>
            <person name="Hamilton J.P."/>
            <person name="Holt C."/>
            <person name="Huitema E."/>
            <person name="Raffaele S."/>
            <person name="Robideau G.P."/>
            <person name="Thines M."/>
            <person name="Win J."/>
            <person name="Zerillo M.M."/>
            <person name="Beakes G.W."/>
            <person name="Boore J.L."/>
            <person name="Busam D."/>
            <person name="Dumas B."/>
            <person name="Ferriera S."/>
            <person name="Fuerstenberg S.I."/>
            <person name="Gachon C.M."/>
            <person name="Gaulin E."/>
            <person name="Govers F."/>
            <person name="Grenville-Briggs L."/>
            <person name="Horner N."/>
            <person name="Hostetler J."/>
            <person name="Jiang R.H."/>
            <person name="Johnson J."/>
            <person name="Krajaejun T."/>
            <person name="Lin H."/>
            <person name="Meijer H.J."/>
            <person name="Moore B."/>
            <person name="Morris P."/>
            <person name="Phuntmart V."/>
            <person name="Puiu D."/>
            <person name="Shetty J."/>
            <person name="Stajich J.E."/>
            <person name="Tripathy S."/>
            <person name="Wawra S."/>
            <person name="van West P."/>
            <person name="Whitty B.R."/>
            <person name="Coutinho P.M."/>
            <person name="Henrissat B."/>
            <person name="Martin F."/>
            <person name="Thomas P.D."/>
            <person name="Tyler B.M."/>
            <person name="De Vries R.P."/>
            <person name="Kamoun S."/>
            <person name="Yandell M."/>
            <person name="Tisserat N."/>
            <person name="Buell C.R."/>
        </authorList>
    </citation>
    <scope>NUCLEOTIDE SEQUENCE</scope>
    <source>
        <strain evidence="2">DAOM:BR144</strain>
    </source>
</reference>
<proteinExistence type="predicted"/>
<dbReference type="InParanoid" id="K3WB32"/>
<dbReference type="EnsemblProtists" id="PYU1_T002173">
    <property type="protein sequence ID" value="PYU1_T002173"/>
    <property type="gene ID" value="PYU1_G002171"/>
</dbReference>
<dbReference type="AlphaFoldDB" id="K3WB32"/>
<reference evidence="1" key="3">
    <citation type="submission" date="2015-02" db="UniProtKB">
        <authorList>
            <consortium name="EnsemblProtists"/>
        </authorList>
    </citation>
    <scope>IDENTIFICATION</scope>
    <source>
        <strain evidence="1">DAOM BR144</strain>
    </source>
</reference>
<dbReference type="Proteomes" id="UP000019132">
    <property type="component" value="Unassembled WGS sequence"/>
</dbReference>
<protein>
    <submittedName>
        <fullName evidence="1">Uncharacterized protein</fullName>
    </submittedName>
</protein>
<name>K3WB32_GLOUD</name>
<dbReference type="EMBL" id="GL376634">
    <property type="status" value="NOT_ANNOTATED_CDS"/>
    <property type="molecule type" value="Genomic_DNA"/>
</dbReference>
<dbReference type="VEuPathDB" id="FungiDB:PYU1_G002171"/>
<evidence type="ECO:0000313" key="2">
    <source>
        <dbReference type="Proteomes" id="UP000019132"/>
    </source>
</evidence>
<keyword evidence="2" id="KW-1185">Reference proteome</keyword>
<evidence type="ECO:0000313" key="1">
    <source>
        <dbReference type="EnsemblProtists" id="PYU1_T002173"/>
    </source>
</evidence>
<organism evidence="1 2">
    <name type="scientific">Globisporangium ultimum (strain ATCC 200006 / CBS 805.95 / DAOM BR144)</name>
    <name type="common">Pythium ultimum</name>
    <dbReference type="NCBI Taxonomy" id="431595"/>
    <lineage>
        <taxon>Eukaryota</taxon>
        <taxon>Sar</taxon>
        <taxon>Stramenopiles</taxon>
        <taxon>Oomycota</taxon>
        <taxon>Peronosporomycetes</taxon>
        <taxon>Pythiales</taxon>
        <taxon>Pythiaceae</taxon>
        <taxon>Globisporangium</taxon>
    </lineage>
</organism>
<sequence>MDSKEDWKKLKAIKYGDSRVLAFCASTRREALGRYIMCAWVYEEELLELAGNKVGKTSSTTSSIALLREAVANSQQLEKAFKTGAEEGEWSALA</sequence>